<accession>A0A3G1KRQ4</accession>
<dbReference type="CDD" id="cd04301">
    <property type="entry name" value="NAT_SF"/>
    <property type="match status" value="1"/>
</dbReference>
<dbReference type="InterPro" id="IPR052564">
    <property type="entry name" value="N-acetyltrans/Recomb-assoc"/>
</dbReference>
<dbReference type="AlphaFoldDB" id="A0A3G1KRQ4"/>
<evidence type="ECO:0000259" key="1">
    <source>
        <dbReference type="PROSITE" id="PS51186"/>
    </source>
</evidence>
<organism evidence="2 3">
    <name type="scientific">Formimonas warabiya</name>
    <dbReference type="NCBI Taxonomy" id="1761012"/>
    <lineage>
        <taxon>Bacteria</taxon>
        <taxon>Bacillati</taxon>
        <taxon>Bacillota</taxon>
        <taxon>Clostridia</taxon>
        <taxon>Eubacteriales</taxon>
        <taxon>Peptococcaceae</taxon>
        <taxon>Candidatus Formimonas</taxon>
    </lineage>
</organism>
<name>A0A3G1KRQ4_FORW1</name>
<evidence type="ECO:0000313" key="3">
    <source>
        <dbReference type="Proteomes" id="UP000323521"/>
    </source>
</evidence>
<dbReference type="GO" id="GO:0016747">
    <property type="term" value="F:acyltransferase activity, transferring groups other than amino-acyl groups"/>
    <property type="evidence" value="ECO:0007669"/>
    <property type="project" value="InterPro"/>
</dbReference>
<evidence type="ECO:0000313" key="2">
    <source>
        <dbReference type="EMBL" id="ATW24815.1"/>
    </source>
</evidence>
<keyword evidence="3" id="KW-1185">Reference proteome</keyword>
<dbReference type="SUPFAM" id="SSF55729">
    <property type="entry name" value="Acyl-CoA N-acyltransferases (Nat)"/>
    <property type="match status" value="1"/>
</dbReference>
<dbReference type="PANTHER" id="PTHR43451">
    <property type="entry name" value="ACETYLTRANSFERASE (GNAT) FAMILY PROTEIN"/>
    <property type="match status" value="1"/>
</dbReference>
<dbReference type="KEGG" id="fwa:DCMF_08535"/>
<dbReference type="InterPro" id="IPR016181">
    <property type="entry name" value="Acyl_CoA_acyltransferase"/>
</dbReference>
<dbReference type="Gene3D" id="3.40.630.30">
    <property type="match status" value="1"/>
</dbReference>
<dbReference type="EMBL" id="CP017634">
    <property type="protein sequence ID" value="ATW24815.1"/>
    <property type="molecule type" value="Genomic_DNA"/>
</dbReference>
<dbReference type="Pfam" id="PF13673">
    <property type="entry name" value="Acetyltransf_10"/>
    <property type="match status" value="1"/>
</dbReference>
<gene>
    <name evidence="2" type="ORF">DCMF_08535</name>
</gene>
<dbReference type="InterPro" id="IPR000182">
    <property type="entry name" value="GNAT_dom"/>
</dbReference>
<proteinExistence type="predicted"/>
<reference evidence="2 3" key="1">
    <citation type="submission" date="2016-10" db="EMBL/GenBank/DDBJ databases">
        <title>Complete Genome Sequence of Peptococcaceae strain DCMF.</title>
        <authorList>
            <person name="Edwards R.J."/>
            <person name="Holland S.I."/>
            <person name="Deshpande N.P."/>
            <person name="Wong Y.K."/>
            <person name="Ertan H."/>
            <person name="Manefield M."/>
            <person name="Russell T.L."/>
            <person name="Lee M.J."/>
        </authorList>
    </citation>
    <scope>NUCLEOTIDE SEQUENCE [LARGE SCALE GENOMIC DNA]</scope>
    <source>
        <strain evidence="2 3">DCMF</strain>
    </source>
</reference>
<dbReference type="PANTHER" id="PTHR43451:SF1">
    <property type="entry name" value="ACETYLTRANSFERASE"/>
    <property type="match status" value="1"/>
</dbReference>
<dbReference type="PROSITE" id="PS51186">
    <property type="entry name" value="GNAT"/>
    <property type="match status" value="1"/>
</dbReference>
<sequence length="168" mass="19801">MKVVDQRNMVIRRYAKKDYEEIMKLFYETVHYINCRDYSPAQLDAWAPKRENKERWKGSLENNYAIVAEMKGLIVGFGDLTNGGCFDKLFVHKDFQRQGIATAIAEEIEKHAFYAGLQEIHTEASITAQPFFLKRGYVVWREQQKPYQGEIFLNYFMKKQIRGEPENS</sequence>
<dbReference type="RefSeq" id="WP_236860223.1">
    <property type="nucleotide sequence ID" value="NZ_CP017634.1"/>
</dbReference>
<feature type="domain" description="N-acetyltransferase" evidence="1">
    <location>
        <begin position="9"/>
        <end position="162"/>
    </location>
</feature>
<dbReference type="Proteomes" id="UP000323521">
    <property type="component" value="Chromosome"/>
</dbReference>
<protein>
    <recommendedName>
        <fullName evidence="1">N-acetyltransferase domain-containing protein</fullName>
    </recommendedName>
</protein>